<evidence type="ECO:0000313" key="4">
    <source>
        <dbReference type="Proteomes" id="UP000295531"/>
    </source>
</evidence>
<dbReference type="OrthoDB" id="5293851at2"/>
<accession>A0A4R6NX49</accession>
<keyword evidence="2" id="KW-1133">Transmembrane helix</keyword>
<feature type="transmembrane region" description="Helical" evidence="2">
    <location>
        <begin position="112"/>
        <end position="136"/>
    </location>
</feature>
<keyword evidence="1" id="KW-0175">Coiled coil</keyword>
<evidence type="ECO:0000256" key="2">
    <source>
        <dbReference type="SAM" id="Phobius"/>
    </source>
</evidence>
<name>A0A4R6NX49_9GAMM</name>
<sequence length="410" mass="44528">MIENNTALYTKAFIISAVLVVILSWTNALDYLAVNYVDDALLDAGIAFAIGRGINAAGSVLESMSISFTLGVGGSISIGEVISPLLDMVEDFSTVMKFAIGSLVLQKLLVEIVGTAFFNVLLTLTAICAVMATFFVATKYQLIAMKTFITLVLIRFLVVLMALLSGVASQLFLDEKLEQDLQALGKAEETMENINETPAVPEELQKEIQAQIKVKETQRASLSEQLTNLKVNLEEQQATVAKLEEEMEQYSITDTYNPFTSNEEAKLAKEKLNNAESALNDTLEQLDAAEEGLEEVGTDLESLGKQLRGESTGVLAGISDTVSGWGGKISGMANKLSYEELKGSMSSAIDSMLNAMVTFILRSILLPLLFLYVVSKFFKAVWGIDLGKKLKDKTDSLNSAKKHKAAEVQS</sequence>
<gene>
    <name evidence="3" type="ORF">DEU29_1444</name>
</gene>
<dbReference type="Proteomes" id="UP000295531">
    <property type="component" value="Unassembled WGS sequence"/>
</dbReference>
<dbReference type="RefSeq" id="WP_133540969.1">
    <property type="nucleotide sequence ID" value="NZ_SNXI01000044.1"/>
</dbReference>
<comment type="caution">
    <text evidence="3">The sequence shown here is derived from an EMBL/GenBank/DDBJ whole genome shotgun (WGS) entry which is preliminary data.</text>
</comment>
<dbReference type="Gene3D" id="1.10.287.1490">
    <property type="match status" value="1"/>
</dbReference>
<dbReference type="AlphaFoldDB" id="A0A4R6NX49"/>
<organism evidence="3 4">
    <name type="scientific">Idiomarina aquatica</name>
    <dbReference type="NCBI Taxonomy" id="1327752"/>
    <lineage>
        <taxon>Bacteria</taxon>
        <taxon>Pseudomonadati</taxon>
        <taxon>Pseudomonadota</taxon>
        <taxon>Gammaproteobacteria</taxon>
        <taxon>Alteromonadales</taxon>
        <taxon>Idiomarinaceae</taxon>
        <taxon>Idiomarina</taxon>
    </lineage>
</organism>
<feature type="transmembrane region" description="Helical" evidence="2">
    <location>
        <begin position="352"/>
        <end position="374"/>
    </location>
</feature>
<feature type="coiled-coil region" evidence="1">
    <location>
        <begin position="177"/>
        <end position="292"/>
    </location>
</feature>
<keyword evidence="2" id="KW-0472">Membrane</keyword>
<keyword evidence="4" id="KW-1185">Reference proteome</keyword>
<proteinExistence type="predicted"/>
<keyword evidence="2" id="KW-0812">Transmembrane</keyword>
<feature type="transmembrane region" description="Helical" evidence="2">
    <location>
        <begin position="148"/>
        <end position="173"/>
    </location>
</feature>
<protein>
    <submittedName>
        <fullName evidence="3">Uncharacterized protein</fullName>
    </submittedName>
</protein>
<reference evidence="3 4" key="1">
    <citation type="submission" date="2019-03" db="EMBL/GenBank/DDBJ databases">
        <title>Freshwater and sediment microbial communities from various areas in North America, analyzing microbe dynamics in response to fracking.</title>
        <authorList>
            <person name="Lamendella R."/>
        </authorList>
    </citation>
    <scope>NUCLEOTIDE SEQUENCE [LARGE SCALE GENOMIC DNA]</scope>
    <source>
        <strain evidence="3 4">18_TX</strain>
    </source>
</reference>
<dbReference type="EMBL" id="SNXI01000044">
    <property type="protein sequence ID" value="TDP26790.1"/>
    <property type="molecule type" value="Genomic_DNA"/>
</dbReference>
<evidence type="ECO:0000256" key="1">
    <source>
        <dbReference type="SAM" id="Coils"/>
    </source>
</evidence>
<evidence type="ECO:0000313" key="3">
    <source>
        <dbReference type="EMBL" id="TDP26790.1"/>
    </source>
</evidence>
<feature type="transmembrane region" description="Helical" evidence="2">
    <location>
        <begin position="12"/>
        <end position="34"/>
    </location>
</feature>